<evidence type="ECO:0000256" key="12">
    <source>
        <dbReference type="SAM" id="Phobius"/>
    </source>
</evidence>
<evidence type="ECO:0000313" key="13">
    <source>
        <dbReference type="EMBL" id="ADV16614.1"/>
    </source>
</evidence>
<accession>E7E070</accession>
<dbReference type="PROSITE" id="PS00449">
    <property type="entry name" value="ATPASE_A"/>
    <property type="match status" value="1"/>
</dbReference>
<keyword evidence="9 12" id="KW-0472">Membrane</keyword>
<keyword evidence="5 12" id="KW-0812">Transmembrane</keyword>
<name>E7E070_COLMG</name>
<dbReference type="CDD" id="cd00310">
    <property type="entry name" value="ATP-synt_Fo_a_6"/>
    <property type="match status" value="1"/>
</dbReference>
<dbReference type="NCBIfam" id="TIGR01131">
    <property type="entry name" value="ATP_synt_6_or_A"/>
    <property type="match status" value="1"/>
</dbReference>
<keyword evidence="7 12" id="KW-1133">Transmembrane helix</keyword>
<evidence type="ECO:0000256" key="1">
    <source>
        <dbReference type="ARBA" id="ARBA00004141"/>
    </source>
</evidence>
<keyword evidence="6" id="KW-0375">Hydrogen ion transport</keyword>
<evidence type="ECO:0000256" key="10">
    <source>
        <dbReference type="ARBA" id="ARBA00023310"/>
    </source>
</evidence>
<keyword evidence="10" id="KW-0066">ATP synthesis</keyword>
<dbReference type="InterPro" id="IPR000568">
    <property type="entry name" value="ATP_synth_F0_asu"/>
</dbReference>
<geneLocation type="mitochondrion" evidence="13"/>
<feature type="transmembrane region" description="Helical" evidence="12">
    <location>
        <begin position="170"/>
        <end position="190"/>
    </location>
</feature>
<comment type="similarity">
    <text evidence="2">Belongs to the ATPase A chain family.</text>
</comment>
<feature type="transmembrane region" description="Helical" evidence="12">
    <location>
        <begin position="197"/>
        <end position="218"/>
    </location>
</feature>
<dbReference type="GO" id="GO:0045259">
    <property type="term" value="C:proton-transporting ATP synthase complex"/>
    <property type="evidence" value="ECO:0007669"/>
    <property type="project" value="UniProtKB-KW"/>
</dbReference>
<dbReference type="Pfam" id="PF00119">
    <property type="entry name" value="ATP-synt_A"/>
    <property type="match status" value="1"/>
</dbReference>
<sequence length="222" mass="25623">MMTNLFSIFDPTSSLFSLHLNWLSLSLVIMFSFKTFWFMNSRWNKFMLISSNTIKLEFKNNIMNNQSILIFIMLLVFIMLNNMMGLFSYVFTASSHIVMTLMLALMFWITYMLYSWGMKISETLAHMVPLGTPFLLMFFMVMIESVSNIIRPITLSIRLAANMTAGHLLISLMSSACSINMISISVFIIIMQCMLMILELAVALIQAYVFTILVSLYYNEVN</sequence>
<evidence type="ECO:0000256" key="6">
    <source>
        <dbReference type="ARBA" id="ARBA00022781"/>
    </source>
</evidence>
<evidence type="ECO:0000256" key="9">
    <source>
        <dbReference type="ARBA" id="ARBA00023136"/>
    </source>
</evidence>
<dbReference type="InterPro" id="IPR023011">
    <property type="entry name" value="ATP_synth_F0_asu_AS"/>
</dbReference>
<organism evidence="13">
    <name type="scientific">Colossendeis megalonyx</name>
    <name type="common">Sea spider</name>
    <dbReference type="NCBI Taxonomy" id="136193"/>
    <lineage>
        <taxon>Eukaryota</taxon>
        <taxon>Metazoa</taxon>
        <taxon>Ecdysozoa</taxon>
        <taxon>Arthropoda</taxon>
        <taxon>Chelicerata</taxon>
        <taxon>Pycnogonida</taxon>
        <taxon>Pantopoda</taxon>
        <taxon>Colossendeidae</taxon>
        <taxon>Colossendeis</taxon>
    </lineage>
</organism>
<dbReference type="AlphaFoldDB" id="E7E070"/>
<gene>
    <name evidence="13" type="primary">ATP6</name>
</gene>
<evidence type="ECO:0000256" key="4">
    <source>
        <dbReference type="ARBA" id="ARBA00022547"/>
    </source>
</evidence>
<evidence type="ECO:0000256" key="7">
    <source>
        <dbReference type="ARBA" id="ARBA00022989"/>
    </source>
</evidence>
<dbReference type="InterPro" id="IPR045083">
    <property type="entry name" value="ATP_synth_F0_asu_bact/mt"/>
</dbReference>
<feature type="transmembrane region" description="Helical" evidence="12">
    <location>
        <begin position="128"/>
        <end position="150"/>
    </location>
</feature>
<comment type="subcellular location">
    <subcellularLocation>
        <location evidence="1">Membrane</location>
        <topology evidence="1">Multi-pass membrane protein</topology>
    </subcellularLocation>
    <subcellularLocation>
        <location evidence="11">Mitochondrion inner membrane</location>
        <topology evidence="11">Multi-pass membrane protein</topology>
    </subcellularLocation>
</comment>
<protein>
    <recommendedName>
        <fullName evidence="11">ATP synthase subunit a</fullName>
    </recommendedName>
</protein>
<dbReference type="InterPro" id="IPR035908">
    <property type="entry name" value="F0_ATP_A_sf"/>
</dbReference>
<keyword evidence="3" id="KW-0813">Transport</keyword>
<dbReference type="SUPFAM" id="SSF81336">
    <property type="entry name" value="F1F0 ATP synthase subunit A"/>
    <property type="match status" value="1"/>
</dbReference>
<dbReference type="PANTHER" id="PTHR11410:SF0">
    <property type="entry name" value="ATP SYNTHASE SUBUNIT A"/>
    <property type="match status" value="1"/>
</dbReference>
<evidence type="ECO:0000256" key="3">
    <source>
        <dbReference type="ARBA" id="ARBA00022448"/>
    </source>
</evidence>
<feature type="transmembrane region" description="Helical" evidence="12">
    <location>
        <begin position="68"/>
        <end position="91"/>
    </location>
</feature>
<keyword evidence="4" id="KW-0138">CF(0)</keyword>
<reference evidence="13" key="1">
    <citation type="journal article" date="2011" name="Mol. Phylogenet. Evol.">
        <title>The mitochondrial genome of Colossendeis megalonyx supports a basal position of Colossendeidae within the Pycnogonida.</title>
        <authorList>
            <person name="Dietz L."/>
            <person name="Mayer C."/>
            <person name="Arango C.P."/>
            <person name="Leese F."/>
        </authorList>
    </citation>
    <scope>NUCLEOTIDE SEQUENCE</scope>
</reference>
<evidence type="ECO:0000256" key="2">
    <source>
        <dbReference type="ARBA" id="ARBA00006810"/>
    </source>
</evidence>
<evidence type="ECO:0000256" key="8">
    <source>
        <dbReference type="ARBA" id="ARBA00023065"/>
    </source>
</evidence>
<feature type="transmembrane region" description="Helical" evidence="12">
    <location>
        <begin position="97"/>
        <end position="116"/>
    </location>
</feature>
<dbReference type="PANTHER" id="PTHR11410">
    <property type="entry name" value="ATP SYNTHASE SUBUNIT A"/>
    <property type="match status" value="1"/>
</dbReference>
<dbReference type="Gene3D" id="1.20.120.220">
    <property type="entry name" value="ATP synthase, F0 complex, subunit A"/>
    <property type="match status" value="1"/>
</dbReference>
<feature type="transmembrane region" description="Helical" evidence="12">
    <location>
        <begin position="20"/>
        <end position="39"/>
    </location>
</feature>
<evidence type="ECO:0000256" key="11">
    <source>
        <dbReference type="RuleBase" id="RU004450"/>
    </source>
</evidence>
<evidence type="ECO:0000256" key="5">
    <source>
        <dbReference type="ARBA" id="ARBA00022692"/>
    </source>
</evidence>
<dbReference type="GO" id="GO:0046933">
    <property type="term" value="F:proton-transporting ATP synthase activity, rotational mechanism"/>
    <property type="evidence" value="ECO:0007669"/>
    <property type="project" value="TreeGrafter"/>
</dbReference>
<dbReference type="EMBL" id="HQ450773">
    <property type="protein sequence ID" value="ADV16614.1"/>
    <property type="molecule type" value="Genomic_DNA"/>
</dbReference>
<keyword evidence="8" id="KW-0406">Ion transport</keyword>
<dbReference type="PRINTS" id="PR00123">
    <property type="entry name" value="ATPASEA"/>
</dbReference>
<keyword evidence="13" id="KW-0496">Mitochondrion</keyword>
<dbReference type="GO" id="GO:0005743">
    <property type="term" value="C:mitochondrial inner membrane"/>
    <property type="evidence" value="ECO:0007669"/>
    <property type="project" value="UniProtKB-SubCell"/>
</dbReference>
<proteinExistence type="inferred from homology"/>